<dbReference type="RefSeq" id="WP_214537207.1">
    <property type="nucleotide sequence ID" value="NZ_JAHFVK010000002.1"/>
</dbReference>
<dbReference type="PROSITE" id="PS51257">
    <property type="entry name" value="PROKAR_LIPOPROTEIN"/>
    <property type="match status" value="1"/>
</dbReference>
<keyword evidence="3" id="KW-1185">Reference proteome</keyword>
<sequence length="146" mass="14863">MKLTLALLAGATVLLAACNSSSADRAEDKVEDAAEATATAAGATPAALGLTELQLLDADLLGTDGTARGDIITVLRAPDGRVDRLLVEVENSDPDRYVEIPIQGLVVLTRGDSTDLVTTRTAADFDAMPAATLPTATPASTSTATP</sequence>
<protein>
    <submittedName>
        <fullName evidence="2">PRC-barrel domain containing protein</fullName>
    </submittedName>
</protein>
<proteinExistence type="predicted"/>
<dbReference type="Proteomes" id="UP000811255">
    <property type="component" value="Unassembled WGS sequence"/>
</dbReference>
<keyword evidence="1" id="KW-0732">Signal</keyword>
<feature type="chain" id="PRO_5046976852" evidence="1">
    <location>
        <begin position="23"/>
        <end position="146"/>
    </location>
</feature>
<organism evidence="2 3">
    <name type="scientific">Croceibacterium selenioxidans</name>
    <dbReference type="NCBI Taxonomy" id="2838833"/>
    <lineage>
        <taxon>Bacteria</taxon>
        <taxon>Pseudomonadati</taxon>
        <taxon>Pseudomonadota</taxon>
        <taxon>Alphaproteobacteria</taxon>
        <taxon>Sphingomonadales</taxon>
        <taxon>Erythrobacteraceae</taxon>
        <taxon>Croceibacterium</taxon>
    </lineage>
</organism>
<feature type="signal peptide" evidence="1">
    <location>
        <begin position="1"/>
        <end position="22"/>
    </location>
</feature>
<evidence type="ECO:0000313" key="3">
    <source>
        <dbReference type="Proteomes" id="UP000811255"/>
    </source>
</evidence>
<name>A0ABS5W852_9SPHN</name>
<reference evidence="2 3" key="1">
    <citation type="submission" date="2021-05" db="EMBL/GenBank/DDBJ databases">
        <title>Croceibacterium sp. LX-88 genome sequence.</title>
        <authorList>
            <person name="Luo X."/>
        </authorList>
    </citation>
    <scope>NUCLEOTIDE SEQUENCE [LARGE SCALE GENOMIC DNA]</scope>
    <source>
        <strain evidence="2 3">LX-88</strain>
    </source>
</reference>
<accession>A0ABS5W852</accession>
<comment type="caution">
    <text evidence="2">The sequence shown here is derived from an EMBL/GenBank/DDBJ whole genome shotgun (WGS) entry which is preliminary data.</text>
</comment>
<dbReference type="EMBL" id="JAHFVK010000002">
    <property type="protein sequence ID" value="MBT2135502.1"/>
    <property type="molecule type" value="Genomic_DNA"/>
</dbReference>
<evidence type="ECO:0000313" key="2">
    <source>
        <dbReference type="EMBL" id="MBT2135502.1"/>
    </source>
</evidence>
<gene>
    <name evidence="2" type="ORF">KK137_14285</name>
</gene>
<evidence type="ECO:0000256" key="1">
    <source>
        <dbReference type="SAM" id="SignalP"/>
    </source>
</evidence>